<feature type="compositionally biased region" description="Basic and acidic residues" evidence="2">
    <location>
        <begin position="7"/>
        <end position="16"/>
    </location>
</feature>
<reference evidence="3 4" key="1">
    <citation type="journal article" date="2014" name="Genome Biol. Evol.">
        <title>The secreted proteins of Achlya hypogyna and Thraustotheca clavata identify the ancestral oomycete secretome and reveal gene acquisitions by horizontal gene transfer.</title>
        <authorList>
            <person name="Misner I."/>
            <person name="Blouin N."/>
            <person name="Leonard G."/>
            <person name="Richards T.A."/>
            <person name="Lane C.E."/>
        </authorList>
    </citation>
    <scope>NUCLEOTIDE SEQUENCE [LARGE SCALE GENOMIC DNA]</scope>
    <source>
        <strain evidence="3 4">ATCC 48635</strain>
    </source>
</reference>
<feature type="region of interest" description="Disordered" evidence="2">
    <location>
        <begin position="1"/>
        <end position="59"/>
    </location>
</feature>
<evidence type="ECO:0000313" key="4">
    <source>
        <dbReference type="Proteomes" id="UP000243579"/>
    </source>
</evidence>
<dbReference type="InterPro" id="IPR018247">
    <property type="entry name" value="EF_Hand_1_Ca_BS"/>
</dbReference>
<keyword evidence="4" id="KW-1185">Reference proteome</keyword>
<evidence type="ECO:0000256" key="1">
    <source>
        <dbReference type="SAM" id="Coils"/>
    </source>
</evidence>
<accession>A0A1V9YY06</accession>
<proteinExistence type="predicted"/>
<keyword evidence="1" id="KW-0175">Coiled coil</keyword>
<name>A0A1V9YY06_ACHHY</name>
<protein>
    <recommendedName>
        <fullName evidence="5">EF-hand domain-containing protein</fullName>
    </recommendedName>
</protein>
<gene>
    <name evidence="3" type="ORF">ACHHYP_05391</name>
</gene>
<feature type="region of interest" description="Disordered" evidence="2">
    <location>
        <begin position="76"/>
        <end position="114"/>
    </location>
</feature>
<evidence type="ECO:0000313" key="3">
    <source>
        <dbReference type="EMBL" id="OQR90582.1"/>
    </source>
</evidence>
<feature type="coiled-coil region" evidence="1">
    <location>
        <begin position="373"/>
        <end position="407"/>
    </location>
</feature>
<feature type="compositionally biased region" description="Polar residues" evidence="2">
    <location>
        <begin position="89"/>
        <end position="101"/>
    </location>
</feature>
<dbReference type="PROSITE" id="PS00018">
    <property type="entry name" value="EF_HAND_1"/>
    <property type="match status" value="1"/>
</dbReference>
<dbReference type="AlphaFoldDB" id="A0A1V9YY06"/>
<evidence type="ECO:0008006" key="5">
    <source>
        <dbReference type="Google" id="ProtNLM"/>
    </source>
</evidence>
<dbReference type="OrthoDB" id="72341at2759"/>
<comment type="caution">
    <text evidence="3">The sequence shown here is derived from an EMBL/GenBank/DDBJ whole genome shotgun (WGS) entry which is preliminary data.</text>
</comment>
<dbReference type="EMBL" id="JNBR01000602">
    <property type="protein sequence ID" value="OQR90582.1"/>
    <property type="molecule type" value="Genomic_DNA"/>
</dbReference>
<sequence>MPVAVRGRRDTREQGLPRKPPVPKFSRRALRVTVAHDDNLRPPSLALHEPSPTHHDMTERSFRQLQTKCFQLKPPLSPSIRSFDPPQSPSKLLSIRSSAASSEYEPSDNDSNAGTFLWTQQQHDIRLLQAPLSPAESHMVKAAPTFGCRECGSKDLTAFCWKGCRNFTSLEELNALQRSLLERNQRLETLVCTQEAALATVTATKDEQAQIVALVQQELRRIHTGAMTACEGPDAANAAIRPAWMTTAVRALVHRFDLDGDGLLCLGEMNALKSQLQHTALYSADAFRDLIARYCLDARPCSAADDNNRVALGLTPEGLLQLYDAVGPDSLEHDLAHLHIYVGRSKAPDDPAVELVGMLTALDSHLQAAMASKARLREEHDDKARTIARLKESLVAATAQVVETREAWSVAQNSSHRLQDELQSLQAKHNAYVHNNVVSKAEMVSGQDAVVEMRALLEAQIAETELWQRQCWELQEQLTAISESCTSHKQNLWRVKDAKKAEERRSMLLYMQANQGKRHDISHR</sequence>
<evidence type="ECO:0000256" key="2">
    <source>
        <dbReference type="SAM" id="MobiDB-lite"/>
    </source>
</evidence>
<dbReference type="Proteomes" id="UP000243579">
    <property type="component" value="Unassembled WGS sequence"/>
</dbReference>
<organism evidence="3 4">
    <name type="scientific">Achlya hypogyna</name>
    <name type="common">Oomycete</name>
    <name type="synonym">Protoachlya hypogyna</name>
    <dbReference type="NCBI Taxonomy" id="1202772"/>
    <lineage>
        <taxon>Eukaryota</taxon>
        <taxon>Sar</taxon>
        <taxon>Stramenopiles</taxon>
        <taxon>Oomycota</taxon>
        <taxon>Saprolegniomycetes</taxon>
        <taxon>Saprolegniales</taxon>
        <taxon>Achlyaceae</taxon>
        <taxon>Achlya</taxon>
    </lineage>
</organism>